<evidence type="ECO:0000256" key="1">
    <source>
        <dbReference type="ARBA" id="ARBA00004202"/>
    </source>
</evidence>
<dbReference type="SUPFAM" id="SSF52540">
    <property type="entry name" value="P-loop containing nucleoside triphosphate hydrolases"/>
    <property type="match status" value="1"/>
</dbReference>
<feature type="domain" description="ABC transporter" evidence="8">
    <location>
        <begin position="9"/>
        <end position="259"/>
    </location>
</feature>
<dbReference type="NCBIfam" id="TIGR01727">
    <property type="entry name" value="oligo_HPY"/>
    <property type="match status" value="1"/>
</dbReference>
<dbReference type="PROSITE" id="PS00211">
    <property type="entry name" value="ABC_TRANSPORTER_1"/>
    <property type="match status" value="1"/>
</dbReference>
<evidence type="ECO:0000256" key="7">
    <source>
        <dbReference type="ARBA" id="ARBA00023136"/>
    </source>
</evidence>
<evidence type="ECO:0000256" key="5">
    <source>
        <dbReference type="ARBA" id="ARBA00022741"/>
    </source>
</evidence>
<dbReference type="CDD" id="cd03257">
    <property type="entry name" value="ABC_NikE_OppD_transporters"/>
    <property type="match status" value="1"/>
</dbReference>
<dbReference type="InterPro" id="IPR027417">
    <property type="entry name" value="P-loop_NTPase"/>
</dbReference>
<evidence type="ECO:0000313" key="9">
    <source>
        <dbReference type="EMBL" id="MCC9293362.1"/>
    </source>
</evidence>
<evidence type="ECO:0000256" key="2">
    <source>
        <dbReference type="ARBA" id="ARBA00005417"/>
    </source>
</evidence>
<sequence>MSSKVYFHIKDLKINFKSFEGEKTVLNIDEIRIDRGKSYGIIGESGTGKTVLALSILKLLQMPPGRVVRGEISLEGENLLNMSQKRMQSEIRGKKISMIFQDPMSTLNPVFNIGDQIIKVIMENQNLNKRDAYSKAVEMINTVKLPDAENIMKKYPHELSGGQRQRVIIALALSCGAQFIIADEPTRNLDVTIQAGILKLIRELQKNLKVTVLFIANNPGLVSATCDDTAILYKGEIVERGKTREVLKNAKHPYTQMLLNAVPKNRKNEIDLNKLVFTEGNAGDDGKGCLYYDRCLKRQDKCRKKQELLQLGENHFVKCCLYKGDNDDE</sequence>
<dbReference type="InterPro" id="IPR003593">
    <property type="entry name" value="AAA+_ATPase"/>
</dbReference>
<evidence type="ECO:0000256" key="4">
    <source>
        <dbReference type="ARBA" id="ARBA00022475"/>
    </source>
</evidence>
<keyword evidence="10" id="KW-1185">Reference proteome</keyword>
<dbReference type="Gene3D" id="3.40.50.300">
    <property type="entry name" value="P-loop containing nucleotide triphosphate hydrolases"/>
    <property type="match status" value="1"/>
</dbReference>
<gene>
    <name evidence="9" type="ORF">LN736_00540</name>
</gene>
<comment type="caution">
    <text evidence="9">The sequence shown here is derived from an EMBL/GenBank/DDBJ whole genome shotgun (WGS) entry which is preliminary data.</text>
</comment>
<evidence type="ECO:0000256" key="3">
    <source>
        <dbReference type="ARBA" id="ARBA00022448"/>
    </source>
</evidence>
<evidence type="ECO:0000256" key="6">
    <source>
        <dbReference type="ARBA" id="ARBA00022840"/>
    </source>
</evidence>
<evidence type="ECO:0000259" key="8">
    <source>
        <dbReference type="PROSITE" id="PS50893"/>
    </source>
</evidence>
<dbReference type="InterPro" id="IPR050388">
    <property type="entry name" value="ABC_Ni/Peptide_Import"/>
</dbReference>
<comment type="similarity">
    <text evidence="2">Belongs to the ABC transporter superfamily.</text>
</comment>
<dbReference type="EMBL" id="JAJJPB010000001">
    <property type="protein sequence ID" value="MCC9293362.1"/>
    <property type="molecule type" value="Genomic_DNA"/>
</dbReference>
<comment type="subcellular location">
    <subcellularLocation>
        <location evidence="1">Cell membrane</location>
        <topology evidence="1">Peripheral membrane protein</topology>
    </subcellularLocation>
</comment>
<keyword evidence="4" id="KW-1003">Cell membrane</keyword>
<accession>A0ABS8N0P1</accession>
<dbReference type="Proteomes" id="UP001165422">
    <property type="component" value="Unassembled WGS sequence"/>
</dbReference>
<dbReference type="InterPro" id="IPR013563">
    <property type="entry name" value="Oligopep_ABC_C"/>
</dbReference>
<keyword evidence="6 9" id="KW-0067">ATP-binding</keyword>
<dbReference type="Pfam" id="PF08352">
    <property type="entry name" value="oligo_HPY"/>
    <property type="match status" value="1"/>
</dbReference>
<name>A0ABS8N0P1_9CLOT</name>
<reference evidence="9" key="1">
    <citation type="submission" date="2021-11" db="EMBL/GenBank/DDBJ databases">
        <authorList>
            <person name="Qingchun L."/>
            <person name="Dong Z."/>
            <person name="Zongwei Q."/>
            <person name="Jia Z."/>
            <person name="Duotao L."/>
        </authorList>
    </citation>
    <scope>NUCLEOTIDE SEQUENCE</scope>
    <source>
        <strain evidence="9">WLY-B-L2</strain>
    </source>
</reference>
<organism evidence="9 10">
    <name type="scientific">Clostridium aromativorans</name>
    <dbReference type="NCBI Taxonomy" id="2836848"/>
    <lineage>
        <taxon>Bacteria</taxon>
        <taxon>Bacillati</taxon>
        <taxon>Bacillota</taxon>
        <taxon>Clostridia</taxon>
        <taxon>Eubacteriales</taxon>
        <taxon>Clostridiaceae</taxon>
        <taxon>Clostridium</taxon>
    </lineage>
</organism>
<dbReference type="Pfam" id="PF00005">
    <property type="entry name" value="ABC_tran"/>
    <property type="match status" value="1"/>
</dbReference>
<keyword evidence="3" id="KW-0813">Transport</keyword>
<dbReference type="PANTHER" id="PTHR43297:SF2">
    <property type="entry name" value="DIPEPTIDE TRANSPORT ATP-BINDING PROTEIN DPPD"/>
    <property type="match status" value="1"/>
</dbReference>
<proteinExistence type="inferred from homology"/>
<dbReference type="PANTHER" id="PTHR43297">
    <property type="entry name" value="OLIGOPEPTIDE TRANSPORT ATP-BINDING PROTEIN APPD"/>
    <property type="match status" value="1"/>
</dbReference>
<keyword evidence="7" id="KW-0472">Membrane</keyword>
<dbReference type="GO" id="GO:0005524">
    <property type="term" value="F:ATP binding"/>
    <property type="evidence" value="ECO:0007669"/>
    <property type="project" value="UniProtKB-KW"/>
</dbReference>
<dbReference type="PROSITE" id="PS50893">
    <property type="entry name" value="ABC_TRANSPORTER_2"/>
    <property type="match status" value="1"/>
</dbReference>
<dbReference type="SMART" id="SM00382">
    <property type="entry name" value="AAA"/>
    <property type="match status" value="1"/>
</dbReference>
<protein>
    <submittedName>
        <fullName evidence="9">ABC transporter ATP-binding protein</fullName>
    </submittedName>
</protein>
<dbReference type="InterPro" id="IPR017871">
    <property type="entry name" value="ABC_transporter-like_CS"/>
</dbReference>
<dbReference type="InterPro" id="IPR003439">
    <property type="entry name" value="ABC_transporter-like_ATP-bd"/>
</dbReference>
<evidence type="ECO:0000313" key="10">
    <source>
        <dbReference type="Proteomes" id="UP001165422"/>
    </source>
</evidence>
<dbReference type="RefSeq" id="WP_229980417.1">
    <property type="nucleotide sequence ID" value="NZ_JAJJPB010000001.1"/>
</dbReference>
<keyword evidence="5" id="KW-0547">Nucleotide-binding</keyword>